<name>A0A3N4HSN4_ASCIM</name>
<reference evidence="1 2" key="1">
    <citation type="journal article" date="2018" name="Nat. Ecol. Evol.">
        <title>Pezizomycetes genomes reveal the molecular basis of ectomycorrhizal truffle lifestyle.</title>
        <authorList>
            <person name="Murat C."/>
            <person name="Payen T."/>
            <person name="Noel B."/>
            <person name="Kuo A."/>
            <person name="Morin E."/>
            <person name="Chen J."/>
            <person name="Kohler A."/>
            <person name="Krizsan K."/>
            <person name="Balestrini R."/>
            <person name="Da Silva C."/>
            <person name="Montanini B."/>
            <person name="Hainaut M."/>
            <person name="Levati E."/>
            <person name="Barry K.W."/>
            <person name="Belfiori B."/>
            <person name="Cichocki N."/>
            <person name="Clum A."/>
            <person name="Dockter R.B."/>
            <person name="Fauchery L."/>
            <person name="Guy J."/>
            <person name="Iotti M."/>
            <person name="Le Tacon F."/>
            <person name="Lindquist E.A."/>
            <person name="Lipzen A."/>
            <person name="Malagnac F."/>
            <person name="Mello A."/>
            <person name="Molinier V."/>
            <person name="Miyauchi S."/>
            <person name="Poulain J."/>
            <person name="Riccioni C."/>
            <person name="Rubini A."/>
            <person name="Sitrit Y."/>
            <person name="Splivallo R."/>
            <person name="Traeger S."/>
            <person name="Wang M."/>
            <person name="Zifcakova L."/>
            <person name="Wipf D."/>
            <person name="Zambonelli A."/>
            <person name="Paolocci F."/>
            <person name="Nowrousian M."/>
            <person name="Ottonello S."/>
            <person name="Baldrian P."/>
            <person name="Spatafora J.W."/>
            <person name="Henrissat B."/>
            <person name="Nagy L.G."/>
            <person name="Aury J.M."/>
            <person name="Wincker P."/>
            <person name="Grigoriev I.V."/>
            <person name="Bonfante P."/>
            <person name="Martin F.M."/>
        </authorList>
    </citation>
    <scope>NUCLEOTIDE SEQUENCE [LARGE SCALE GENOMIC DNA]</scope>
    <source>
        <strain evidence="1 2">RN42</strain>
    </source>
</reference>
<dbReference type="EMBL" id="ML119736">
    <property type="protein sequence ID" value="RPA76863.1"/>
    <property type="molecule type" value="Genomic_DNA"/>
</dbReference>
<accession>A0A3N4HSN4</accession>
<gene>
    <name evidence="1" type="ORF">BJ508DRAFT_379257</name>
</gene>
<organism evidence="1 2">
    <name type="scientific">Ascobolus immersus RN42</name>
    <dbReference type="NCBI Taxonomy" id="1160509"/>
    <lineage>
        <taxon>Eukaryota</taxon>
        <taxon>Fungi</taxon>
        <taxon>Dikarya</taxon>
        <taxon>Ascomycota</taxon>
        <taxon>Pezizomycotina</taxon>
        <taxon>Pezizomycetes</taxon>
        <taxon>Pezizales</taxon>
        <taxon>Ascobolaceae</taxon>
        <taxon>Ascobolus</taxon>
    </lineage>
</organism>
<keyword evidence="2" id="KW-1185">Reference proteome</keyword>
<protein>
    <submittedName>
        <fullName evidence="1">Uncharacterized protein</fullName>
    </submittedName>
</protein>
<proteinExistence type="predicted"/>
<sequence length="618" mass="72224">MPPETSRSKTFPLSPLKQFVFNWLRHRRPRPTYRQTATINPITMVPPIPPVSIADQPDWSYSESNGFCYKGIPRTTQDDLLVFLSDKELRKPHITTRQRKEARQVCSKKALIAQHHHYELDYTATDRVVDLKKRLLEAAQDGKCLQPPTLRSLEHELEKKYTEENNAKIEQVEYDAQMKFVEHIGYGPVSAAEHDLDRFFAYYFPEDGSSTAPANRNRALDLSKIKPSLVQPIEDTCKERGLKTRIWKYNKRHAAIILLDFVLVIGADADAVERLYLEITNQKSRDIDRVMAERRNAHDALMRERMAIDHERHQTMQPIYRAQEQRRQESAMRNEKAFKRFKIEHEKFLVSEGFKDEESDLDADEAELTESEKIKRLQARWAKGKKERQQVELRKALTEPKDMKGTYIIRCDEMADRYPELMPKDGFRMTIRDDPERKCHIKGRSSFAADIELGAYKNVMAHIFQYDELPSDYTVAKGYKELDEDGFEVDSEYDTDEEMQRKKKSNMKFTPNRYMPFYFLHRGINAKTGKTHFETEHSKSSPFDVKNRNTLLDYNGVFNSFQGEIDIPFMGRMSFHAYKVSRDEAGSGREWRSFGKPKVENGALKKALPVYDGNEADW</sequence>
<dbReference type="Proteomes" id="UP000275078">
    <property type="component" value="Unassembled WGS sequence"/>
</dbReference>
<evidence type="ECO:0000313" key="1">
    <source>
        <dbReference type="EMBL" id="RPA76863.1"/>
    </source>
</evidence>
<dbReference type="AlphaFoldDB" id="A0A3N4HSN4"/>
<evidence type="ECO:0000313" key="2">
    <source>
        <dbReference type="Proteomes" id="UP000275078"/>
    </source>
</evidence>